<dbReference type="GO" id="GO:0016747">
    <property type="term" value="F:acyltransferase activity, transferring groups other than amino-acyl groups"/>
    <property type="evidence" value="ECO:0007669"/>
    <property type="project" value="InterPro"/>
</dbReference>
<evidence type="ECO:0000313" key="3">
    <source>
        <dbReference type="Proteomes" id="UP000638648"/>
    </source>
</evidence>
<protein>
    <submittedName>
        <fullName evidence="2">GNAT superfamily N-acetyltransferase</fullName>
    </submittedName>
</protein>
<feature type="domain" description="N-acetyltransferase" evidence="1">
    <location>
        <begin position="13"/>
        <end position="183"/>
    </location>
</feature>
<gene>
    <name evidence="2" type="ORF">HEB94_008574</name>
</gene>
<dbReference type="Pfam" id="PF00583">
    <property type="entry name" value="Acetyltransf_1"/>
    <property type="match status" value="1"/>
</dbReference>
<evidence type="ECO:0000259" key="1">
    <source>
        <dbReference type="PROSITE" id="PS51186"/>
    </source>
</evidence>
<dbReference type="Gene3D" id="3.40.630.30">
    <property type="match status" value="1"/>
</dbReference>
<reference evidence="2" key="1">
    <citation type="submission" date="2020-10" db="EMBL/GenBank/DDBJ databases">
        <title>Sequencing the genomes of 1000 actinobacteria strains.</title>
        <authorList>
            <person name="Klenk H.-P."/>
        </authorList>
    </citation>
    <scope>NUCLEOTIDE SEQUENCE</scope>
    <source>
        <strain evidence="2">DSM 45354</strain>
    </source>
</reference>
<comment type="caution">
    <text evidence="2">The sequence shown here is derived from an EMBL/GenBank/DDBJ whole genome shotgun (WGS) entry which is preliminary data.</text>
</comment>
<dbReference type="AlphaFoldDB" id="A0A927N3M7"/>
<evidence type="ECO:0000313" key="2">
    <source>
        <dbReference type="EMBL" id="MBE1611726.1"/>
    </source>
</evidence>
<dbReference type="InterPro" id="IPR000182">
    <property type="entry name" value="GNAT_dom"/>
</dbReference>
<dbReference type="CDD" id="cd04301">
    <property type="entry name" value="NAT_SF"/>
    <property type="match status" value="1"/>
</dbReference>
<sequence>MYPTGPTYALALLTAPEEVEPVVPEIIDVYRAAFGAPGYDETEETVAHFGHEQLPRHVRREGFRLVLARAADGRAVGFGYGHTGRPGQWWCDRMRDRLPTEIADTWLGGHFEVVELGVRPEAQRRGIGAALHDALLADLPHDRALLTTWRDDRPARRLYLRKGWRPLADIVEDDASLLGVRLPTHPR</sequence>
<dbReference type="PROSITE" id="PS51186">
    <property type="entry name" value="GNAT"/>
    <property type="match status" value="1"/>
</dbReference>
<organism evidence="2 3">
    <name type="scientific">Actinopolymorpha pittospori</name>
    <dbReference type="NCBI Taxonomy" id="648752"/>
    <lineage>
        <taxon>Bacteria</taxon>
        <taxon>Bacillati</taxon>
        <taxon>Actinomycetota</taxon>
        <taxon>Actinomycetes</taxon>
        <taxon>Propionibacteriales</taxon>
        <taxon>Actinopolymorphaceae</taxon>
        <taxon>Actinopolymorpha</taxon>
    </lineage>
</organism>
<accession>A0A927N3M7</accession>
<dbReference type="SUPFAM" id="SSF55729">
    <property type="entry name" value="Acyl-CoA N-acyltransferases (Nat)"/>
    <property type="match status" value="1"/>
</dbReference>
<dbReference type="Proteomes" id="UP000638648">
    <property type="component" value="Unassembled WGS sequence"/>
</dbReference>
<proteinExistence type="predicted"/>
<dbReference type="EMBL" id="JADBEM010000001">
    <property type="protein sequence ID" value="MBE1611726.1"/>
    <property type="molecule type" value="Genomic_DNA"/>
</dbReference>
<keyword evidence="3" id="KW-1185">Reference proteome</keyword>
<dbReference type="RefSeq" id="WP_192754893.1">
    <property type="nucleotide sequence ID" value="NZ_BAABJL010000176.1"/>
</dbReference>
<name>A0A927N3M7_9ACTN</name>
<dbReference type="InterPro" id="IPR016181">
    <property type="entry name" value="Acyl_CoA_acyltransferase"/>
</dbReference>